<keyword evidence="1" id="KW-0812">Transmembrane</keyword>
<gene>
    <name evidence="2" type="ORF">EV147_1485</name>
</gene>
<dbReference type="PANTHER" id="PTHR34205">
    <property type="entry name" value="TRANSMEMBRANE PROTEIN"/>
    <property type="match status" value="1"/>
</dbReference>
<keyword evidence="3" id="KW-1185">Reference proteome</keyword>
<dbReference type="AlphaFoldDB" id="A0A4V2FI40"/>
<dbReference type="Pfam" id="PF06127">
    <property type="entry name" value="Mpo1-like"/>
    <property type="match status" value="1"/>
</dbReference>
<feature type="transmembrane region" description="Helical" evidence="1">
    <location>
        <begin position="31"/>
        <end position="48"/>
    </location>
</feature>
<evidence type="ECO:0000313" key="3">
    <source>
        <dbReference type="Proteomes" id="UP000291078"/>
    </source>
</evidence>
<accession>A0A4V2FI40</accession>
<comment type="caution">
    <text evidence="2">The sequence shown here is derived from an EMBL/GenBank/DDBJ whole genome shotgun (WGS) entry which is preliminary data.</text>
</comment>
<evidence type="ECO:0000313" key="2">
    <source>
        <dbReference type="EMBL" id="RZT42449.1"/>
    </source>
</evidence>
<sequence>MAHAPTKEFASFAEFYPFYLNEHRDRTCRRLHFVGSTIALCCLAALVVTGNAWWLLAGLVSGYAFAWVGHFGFEKNRPATFRHPFYSFAGDWVMYADIWRGRIPF</sequence>
<evidence type="ECO:0008006" key="4">
    <source>
        <dbReference type="Google" id="ProtNLM"/>
    </source>
</evidence>
<proteinExistence type="predicted"/>
<dbReference type="Proteomes" id="UP000291078">
    <property type="component" value="Unassembled WGS sequence"/>
</dbReference>
<keyword evidence="1" id="KW-0472">Membrane</keyword>
<keyword evidence="1" id="KW-1133">Transmembrane helix</keyword>
<feature type="transmembrane region" description="Helical" evidence="1">
    <location>
        <begin position="54"/>
        <end position="73"/>
    </location>
</feature>
<dbReference type="RefSeq" id="WP_130390440.1">
    <property type="nucleotide sequence ID" value="NZ_SGXM01000001.1"/>
</dbReference>
<dbReference type="EMBL" id="SGXM01000001">
    <property type="protein sequence ID" value="RZT42449.1"/>
    <property type="molecule type" value="Genomic_DNA"/>
</dbReference>
<protein>
    <recommendedName>
        <fullName evidence="4">DUF962 domain-containing protein</fullName>
    </recommendedName>
</protein>
<organism evidence="2 3">
    <name type="scientific">Cupriavidus agavae</name>
    <dbReference type="NCBI Taxonomy" id="1001822"/>
    <lineage>
        <taxon>Bacteria</taxon>
        <taxon>Pseudomonadati</taxon>
        <taxon>Pseudomonadota</taxon>
        <taxon>Betaproteobacteria</taxon>
        <taxon>Burkholderiales</taxon>
        <taxon>Burkholderiaceae</taxon>
        <taxon>Cupriavidus</taxon>
    </lineage>
</organism>
<dbReference type="OrthoDB" id="7356072at2"/>
<dbReference type="InterPro" id="IPR009305">
    <property type="entry name" value="Mpo1-like"/>
</dbReference>
<reference evidence="2 3" key="1">
    <citation type="journal article" date="2015" name="Stand. Genomic Sci.">
        <title>Genomic Encyclopedia of Bacterial and Archaeal Type Strains, Phase III: the genomes of soil and plant-associated and newly described type strains.</title>
        <authorList>
            <person name="Whitman W.B."/>
            <person name="Woyke T."/>
            <person name="Klenk H.P."/>
            <person name="Zhou Y."/>
            <person name="Lilburn T.G."/>
            <person name="Beck B.J."/>
            <person name="De Vos P."/>
            <person name="Vandamme P."/>
            <person name="Eisen J.A."/>
            <person name="Garrity G."/>
            <person name="Hugenholtz P."/>
            <person name="Kyrpides N.C."/>
        </authorList>
    </citation>
    <scope>NUCLEOTIDE SEQUENCE [LARGE SCALE GENOMIC DNA]</scope>
    <source>
        <strain evidence="2 3">ASC-9842</strain>
    </source>
</reference>
<name>A0A4V2FI40_9BURK</name>
<dbReference type="PANTHER" id="PTHR34205:SF2">
    <property type="entry name" value="DUF962 DOMAIN-CONTAINING PROTEIN"/>
    <property type="match status" value="1"/>
</dbReference>
<evidence type="ECO:0000256" key="1">
    <source>
        <dbReference type="SAM" id="Phobius"/>
    </source>
</evidence>